<proteinExistence type="predicted"/>
<accession>A0A849I5Q5</accession>
<evidence type="ECO:0000313" key="3">
    <source>
        <dbReference type="Proteomes" id="UP000564885"/>
    </source>
</evidence>
<dbReference type="Gene3D" id="1.10.1220.10">
    <property type="entry name" value="Met repressor-like"/>
    <property type="match status" value="1"/>
</dbReference>
<feature type="compositionally biased region" description="Basic residues" evidence="1">
    <location>
        <begin position="407"/>
        <end position="416"/>
    </location>
</feature>
<name>A0A849I5Q5_9HYPH</name>
<evidence type="ECO:0000313" key="2">
    <source>
        <dbReference type="EMBL" id="NNM71430.1"/>
    </source>
</evidence>
<organism evidence="2 3">
    <name type="scientific">Enterovirga aerilata</name>
    <dbReference type="NCBI Taxonomy" id="2730920"/>
    <lineage>
        <taxon>Bacteria</taxon>
        <taxon>Pseudomonadati</taxon>
        <taxon>Pseudomonadota</taxon>
        <taxon>Alphaproteobacteria</taxon>
        <taxon>Hyphomicrobiales</taxon>
        <taxon>Methylobacteriaceae</taxon>
        <taxon>Enterovirga</taxon>
    </lineage>
</organism>
<protein>
    <submittedName>
        <fullName evidence="2">Uncharacterized protein</fullName>
    </submittedName>
</protein>
<gene>
    <name evidence="2" type="ORF">HJG44_03340</name>
</gene>
<dbReference type="RefSeq" id="WP_171216892.1">
    <property type="nucleotide sequence ID" value="NZ_JABEPP010000001.1"/>
</dbReference>
<dbReference type="GO" id="GO:0006355">
    <property type="term" value="P:regulation of DNA-templated transcription"/>
    <property type="evidence" value="ECO:0007669"/>
    <property type="project" value="InterPro"/>
</dbReference>
<evidence type="ECO:0000256" key="1">
    <source>
        <dbReference type="SAM" id="MobiDB-lite"/>
    </source>
</evidence>
<dbReference type="Proteomes" id="UP000564885">
    <property type="component" value="Unassembled WGS sequence"/>
</dbReference>
<sequence length="453" mass="49842">MKPPRPTHLPAAVIEDQNAPVARVVPRGAKPLRDKTGKLSAKLRLGYEHTPARISRRPGIDTLRVAEGERLIRYRHGDGGVDTDGEGEIYIRALAPHILAQPAPHEGPNRVVMGDPLARLIGWASQWCRKALGEIALDDLREIARDPGRTLKADALANRLRLTRAERTALEIRTIGAIDWSKKEREAARREDARIRKAEKRRAEGARSYADTVAKAEPWKAAGVSRRTWFRNQAVARGTTTSTIERAAPGDLGTTTSTTGNEVSGQVGTTTATVRSIASRYCGRSSAIPAQEGDARQLSFLAPPQARDELRAVLDRWHSGEMPEAVRVAVIAAKRRRAFRQEDVATAIGISRPQLANAMHAAERRALGLPNAFDLSPEIIANLKRWLLADDADLPPPAEWDRERAMRPPHHRRGGKRPPDPGPVFPTLRLFSLIEGGAERSRNQVLEPESEAA</sequence>
<dbReference type="AlphaFoldDB" id="A0A849I5Q5"/>
<feature type="region of interest" description="Disordered" evidence="1">
    <location>
        <begin position="240"/>
        <end position="267"/>
    </location>
</feature>
<dbReference type="EMBL" id="JABEPP010000001">
    <property type="protein sequence ID" value="NNM71430.1"/>
    <property type="molecule type" value="Genomic_DNA"/>
</dbReference>
<feature type="compositionally biased region" description="Polar residues" evidence="1">
    <location>
        <begin position="253"/>
        <end position="267"/>
    </location>
</feature>
<reference evidence="2 3" key="1">
    <citation type="submission" date="2020-04" db="EMBL/GenBank/DDBJ databases">
        <title>Enterovirga sp. isolate from soil.</title>
        <authorList>
            <person name="Chea S."/>
            <person name="Kim D.-U."/>
        </authorList>
    </citation>
    <scope>NUCLEOTIDE SEQUENCE [LARGE SCALE GENOMIC DNA]</scope>
    <source>
        <strain evidence="2 3">DB1703</strain>
    </source>
</reference>
<comment type="caution">
    <text evidence="2">The sequence shown here is derived from an EMBL/GenBank/DDBJ whole genome shotgun (WGS) entry which is preliminary data.</text>
</comment>
<keyword evidence="3" id="KW-1185">Reference proteome</keyword>
<dbReference type="InterPro" id="IPR013321">
    <property type="entry name" value="Arc_rbn_hlx_hlx"/>
</dbReference>
<feature type="region of interest" description="Disordered" evidence="1">
    <location>
        <begin position="397"/>
        <end position="426"/>
    </location>
</feature>